<dbReference type="GO" id="GO:0009307">
    <property type="term" value="P:DNA restriction-modification system"/>
    <property type="evidence" value="ECO:0007669"/>
    <property type="project" value="UniProtKB-KW"/>
</dbReference>
<evidence type="ECO:0000313" key="9">
    <source>
        <dbReference type="Proteomes" id="UP000003835"/>
    </source>
</evidence>
<keyword evidence="1 5" id="KW-0489">Methyltransferase</keyword>
<dbReference type="Proteomes" id="UP000003835">
    <property type="component" value="Unassembled WGS sequence"/>
</dbReference>
<comment type="catalytic activity">
    <reaction evidence="7">
        <text>a 2'-deoxycytidine in DNA + S-adenosyl-L-methionine = a 5-methyl-2'-deoxycytidine in DNA + S-adenosyl-L-homocysteine + H(+)</text>
        <dbReference type="Rhea" id="RHEA:13681"/>
        <dbReference type="Rhea" id="RHEA-COMP:11369"/>
        <dbReference type="Rhea" id="RHEA-COMP:11370"/>
        <dbReference type="ChEBI" id="CHEBI:15378"/>
        <dbReference type="ChEBI" id="CHEBI:57856"/>
        <dbReference type="ChEBI" id="CHEBI:59789"/>
        <dbReference type="ChEBI" id="CHEBI:85452"/>
        <dbReference type="ChEBI" id="CHEBI:85454"/>
        <dbReference type="EC" id="2.1.1.37"/>
    </reaction>
</comment>
<dbReference type="InterPro" id="IPR050390">
    <property type="entry name" value="C5-Methyltransferase"/>
</dbReference>
<dbReference type="EC" id="2.1.1.37" evidence="7"/>
<evidence type="ECO:0000256" key="6">
    <source>
        <dbReference type="RuleBase" id="RU000416"/>
    </source>
</evidence>
<dbReference type="GO" id="GO:0032259">
    <property type="term" value="P:methylation"/>
    <property type="evidence" value="ECO:0007669"/>
    <property type="project" value="UniProtKB-KW"/>
</dbReference>
<accession>B4VQZ1</accession>
<reference evidence="8 9" key="1">
    <citation type="submission" date="2008-07" db="EMBL/GenBank/DDBJ databases">
        <authorList>
            <person name="Tandeau de Marsac N."/>
            <person name="Ferriera S."/>
            <person name="Johnson J."/>
            <person name="Kravitz S."/>
            <person name="Beeson K."/>
            <person name="Sutton G."/>
            <person name="Rogers Y.-H."/>
            <person name="Friedman R."/>
            <person name="Frazier M."/>
            <person name="Venter J.C."/>
        </authorList>
    </citation>
    <scope>NUCLEOTIDE SEQUENCE [LARGE SCALE GENOMIC DNA]</scope>
    <source>
        <strain evidence="8 9">PCC 7420</strain>
    </source>
</reference>
<gene>
    <name evidence="8" type="ORF">MC7420_6339</name>
</gene>
<dbReference type="SUPFAM" id="SSF53335">
    <property type="entry name" value="S-adenosyl-L-methionine-dependent methyltransferases"/>
    <property type="match status" value="1"/>
</dbReference>
<dbReference type="HOGENOM" id="CLU_006958_7_0_3"/>
<evidence type="ECO:0000256" key="7">
    <source>
        <dbReference type="RuleBase" id="RU000417"/>
    </source>
</evidence>
<protein>
    <recommendedName>
        <fullName evidence="7">Cytosine-specific methyltransferase</fullName>
        <ecNumber evidence="7">2.1.1.37</ecNumber>
    </recommendedName>
</protein>
<sequence>MLSALSLFSGAGGMDIGVRQAGFEILADIEIDPYCCKTIRSAMDRENLRTLLIEKDIKQVDPSHLIRELTIQPGDLDLLFGGSPCQSFSQAGKRGSLNDERGLLLFEFVRLAKYFQPKFIVIEQVKGILNAPDKSGKNGGVFESLKNKLEELGYRFRQQILNSADYGVAQLRERVFIVATRIKPSFRFPLPTHSKFDSQLSLFPPPREKPLTINALIRIYS</sequence>
<keyword evidence="4" id="KW-0680">Restriction system</keyword>
<organism evidence="8 9">
    <name type="scientific">Coleofasciculus chthonoplastes PCC 7420</name>
    <dbReference type="NCBI Taxonomy" id="118168"/>
    <lineage>
        <taxon>Bacteria</taxon>
        <taxon>Bacillati</taxon>
        <taxon>Cyanobacteriota</taxon>
        <taxon>Cyanophyceae</taxon>
        <taxon>Coleofasciculales</taxon>
        <taxon>Coleofasciculaceae</taxon>
        <taxon>Coleofasciculus</taxon>
    </lineage>
</organism>
<dbReference type="Pfam" id="PF00145">
    <property type="entry name" value="DNA_methylase"/>
    <property type="match status" value="1"/>
</dbReference>
<keyword evidence="9" id="KW-1185">Reference proteome</keyword>
<dbReference type="PROSITE" id="PS00094">
    <property type="entry name" value="C5_MTASE_1"/>
    <property type="match status" value="1"/>
</dbReference>
<dbReference type="InterPro" id="IPR029063">
    <property type="entry name" value="SAM-dependent_MTases_sf"/>
</dbReference>
<dbReference type="GO" id="GO:0003886">
    <property type="term" value="F:DNA (cytosine-5-)-methyltransferase activity"/>
    <property type="evidence" value="ECO:0007669"/>
    <property type="project" value="UniProtKB-EC"/>
</dbReference>
<dbReference type="eggNOG" id="COG0270">
    <property type="taxonomic scope" value="Bacteria"/>
</dbReference>
<dbReference type="PANTHER" id="PTHR10629:SF52">
    <property type="entry name" value="DNA (CYTOSINE-5)-METHYLTRANSFERASE 1"/>
    <property type="match status" value="1"/>
</dbReference>
<keyword evidence="3 5" id="KW-0949">S-adenosyl-L-methionine</keyword>
<evidence type="ECO:0000256" key="3">
    <source>
        <dbReference type="ARBA" id="ARBA00022691"/>
    </source>
</evidence>
<dbReference type="InterPro" id="IPR018117">
    <property type="entry name" value="C5_DNA_meth_AS"/>
</dbReference>
<dbReference type="GO" id="GO:0044027">
    <property type="term" value="P:negative regulation of gene expression via chromosomal CpG island methylation"/>
    <property type="evidence" value="ECO:0007669"/>
    <property type="project" value="TreeGrafter"/>
</dbReference>
<dbReference type="GO" id="GO:0003677">
    <property type="term" value="F:DNA binding"/>
    <property type="evidence" value="ECO:0007669"/>
    <property type="project" value="TreeGrafter"/>
</dbReference>
<dbReference type="PANTHER" id="PTHR10629">
    <property type="entry name" value="CYTOSINE-SPECIFIC METHYLTRANSFERASE"/>
    <property type="match status" value="1"/>
</dbReference>
<keyword evidence="2 5" id="KW-0808">Transferase</keyword>
<proteinExistence type="inferred from homology"/>
<evidence type="ECO:0000256" key="1">
    <source>
        <dbReference type="ARBA" id="ARBA00022603"/>
    </source>
</evidence>
<evidence type="ECO:0000313" key="8">
    <source>
        <dbReference type="EMBL" id="EDX75684.1"/>
    </source>
</evidence>
<evidence type="ECO:0000256" key="2">
    <source>
        <dbReference type="ARBA" id="ARBA00022679"/>
    </source>
</evidence>
<dbReference type="NCBIfam" id="TIGR00675">
    <property type="entry name" value="dcm"/>
    <property type="match status" value="1"/>
</dbReference>
<dbReference type="EMBL" id="DS989848">
    <property type="protein sequence ID" value="EDX75684.1"/>
    <property type="molecule type" value="Genomic_DNA"/>
</dbReference>
<dbReference type="InterPro" id="IPR001525">
    <property type="entry name" value="C5_MeTfrase"/>
</dbReference>
<dbReference type="AlphaFoldDB" id="B4VQZ1"/>
<dbReference type="Gene3D" id="3.40.50.150">
    <property type="entry name" value="Vaccinia Virus protein VP39"/>
    <property type="match status" value="1"/>
</dbReference>
<evidence type="ECO:0000256" key="4">
    <source>
        <dbReference type="ARBA" id="ARBA00022747"/>
    </source>
</evidence>
<dbReference type="PRINTS" id="PR00105">
    <property type="entry name" value="C5METTRFRASE"/>
</dbReference>
<evidence type="ECO:0000256" key="5">
    <source>
        <dbReference type="PROSITE-ProRule" id="PRU01016"/>
    </source>
</evidence>
<feature type="active site" evidence="5">
    <location>
        <position position="85"/>
    </location>
</feature>
<dbReference type="PROSITE" id="PS51679">
    <property type="entry name" value="SAM_MT_C5"/>
    <property type="match status" value="1"/>
</dbReference>
<dbReference type="STRING" id="118168.MC7420_6339"/>
<name>B4VQZ1_9CYAN</name>
<comment type="similarity">
    <text evidence="5 6">Belongs to the class I-like SAM-binding methyltransferase superfamily. C5-methyltransferase family.</text>
</comment>